<dbReference type="SUPFAM" id="SSF51658">
    <property type="entry name" value="Xylose isomerase-like"/>
    <property type="match status" value="1"/>
</dbReference>
<sequence>MNNIGFMQGRLVDRIDGKIQAFPWDTWQLEFPRAQALGLTAMEWTLDDERLEQNPFITEQGQAEIRALMASHGVAVHSLTGDCFMQMPFWKYEGQQRSELLRKFDLVLAAAARLEVRFVVVPLVDNGRLETPEQRDVLVRHLLERAEVLRATGVQVIFETDYGPDDYRAFMALLPADVFNVNYDIGNSASLGFDPDEEFAAYGERIVNVHVKDRKLGGTTVPLGTGDADFEKVMAGLARRHYAGSFILQTARADDGDHAGALARYVQMVTGLLSRHYGT</sequence>
<dbReference type="RefSeq" id="WP_102662747.1">
    <property type="nucleotide sequence ID" value="NZ_JAVDSJ010000003.1"/>
</dbReference>
<accession>A0ABU1PF14</accession>
<dbReference type="Gene3D" id="3.20.20.150">
    <property type="entry name" value="Divalent-metal-dependent TIM barrel enzymes"/>
    <property type="match status" value="1"/>
</dbReference>
<comment type="caution">
    <text evidence="2">The sequence shown here is derived from an EMBL/GenBank/DDBJ whole genome shotgun (WGS) entry which is preliminary data.</text>
</comment>
<evidence type="ECO:0000259" key="1">
    <source>
        <dbReference type="Pfam" id="PF01261"/>
    </source>
</evidence>
<dbReference type="InterPro" id="IPR050312">
    <property type="entry name" value="IolE/XylAMocC-like"/>
</dbReference>
<proteinExistence type="predicted"/>
<reference evidence="2 3" key="1">
    <citation type="submission" date="2023-07" db="EMBL/GenBank/DDBJ databases">
        <title>Sorghum-associated microbial communities from plants grown in Nebraska, USA.</title>
        <authorList>
            <person name="Schachtman D."/>
        </authorList>
    </citation>
    <scope>NUCLEOTIDE SEQUENCE [LARGE SCALE GENOMIC DNA]</scope>
    <source>
        <strain evidence="2 3">596</strain>
    </source>
</reference>
<dbReference type="PANTHER" id="PTHR12110:SF53">
    <property type="entry name" value="BLR5974 PROTEIN"/>
    <property type="match status" value="1"/>
</dbReference>
<feature type="domain" description="Xylose isomerase-like TIM barrel" evidence="1">
    <location>
        <begin position="33"/>
        <end position="254"/>
    </location>
</feature>
<dbReference type="InterPro" id="IPR013022">
    <property type="entry name" value="Xyl_isomerase-like_TIM-brl"/>
</dbReference>
<gene>
    <name evidence="2" type="ORF">J2W50_002564</name>
</gene>
<keyword evidence="2" id="KW-0413">Isomerase</keyword>
<dbReference type="GO" id="GO:0016853">
    <property type="term" value="F:isomerase activity"/>
    <property type="evidence" value="ECO:0007669"/>
    <property type="project" value="UniProtKB-KW"/>
</dbReference>
<keyword evidence="3" id="KW-1185">Reference proteome</keyword>
<dbReference type="EMBL" id="JAVDSJ010000003">
    <property type="protein sequence ID" value="MDR6584354.1"/>
    <property type="molecule type" value="Genomic_DNA"/>
</dbReference>
<protein>
    <submittedName>
        <fullName evidence="2">Hexulose-6-phosphate isomerase</fullName>
        <ecNumber evidence="2">5.-.-.-</ecNumber>
    </submittedName>
</protein>
<dbReference type="Proteomes" id="UP001260715">
    <property type="component" value="Unassembled WGS sequence"/>
</dbReference>
<dbReference type="PANTHER" id="PTHR12110">
    <property type="entry name" value="HYDROXYPYRUVATE ISOMERASE"/>
    <property type="match status" value="1"/>
</dbReference>
<dbReference type="EC" id="5.-.-.-" evidence="2"/>
<dbReference type="Pfam" id="PF01261">
    <property type="entry name" value="AP_endonuc_2"/>
    <property type="match status" value="1"/>
</dbReference>
<evidence type="ECO:0000313" key="3">
    <source>
        <dbReference type="Proteomes" id="UP001260715"/>
    </source>
</evidence>
<name>A0ABU1PF14_9BURK</name>
<evidence type="ECO:0000313" key="2">
    <source>
        <dbReference type="EMBL" id="MDR6584354.1"/>
    </source>
</evidence>
<organism evidence="2 3">
    <name type="scientific">Herbaspirillum frisingense</name>
    <dbReference type="NCBI Taxonomy" id="92645"/>
    <lineage>
        <taxon>Bacteria</taxon>
        <taxon>Pseudomonadati</taxon>
        <taxon>Pseudomonadota</taxon>
        <taxon>Betaproteobacteria</taxon>
        <taxon>Burkholderiales</taxon>
        <taxon>Oxalobacteraceae</taxon>
        <taxon>Herbaspirillum</taxon>
    </lineage>
</organism>
<dbReference type="InterPro" id="IPR036237">
    <property type="entry name" value="Xyl_isomerase-like_sf"/>
</dbReference>